<dbReference type="InterPro" id="IPR049418">
    <property type="entry name" value="VopS_N"/>
</dbReference>
<dbReference type="Pfam" id="PF20793">
    <property type="entry name" value="VopS_N"/>
    <property type="match status" value="1"/>
</dbReference>
<dbReference type="PROSITE" id="PS51459">
    <property type="entry name" value="FIDO"/>
    <property type="match status" value="1"/>
</dbReference>
<name>A0A1H0MS55_9PSED</name>
<proteinExistence type="predicted"/>
<gene>
    <name evidence="2" type="ORF">SAMN04489798_3966</name>
</gene>
<evidence type="ECO:0000313" key="2">
    <source>
        <dbReference type="EMBL" id="SDO82970.1"/>
    </source>
</evidence>
<dbReference type="Proteomes" id="UP000198827">
    <property type="component" value="Chromosome I"/>
</dbReference>
<dbReference type="InterPro" id="IPR003812">
    <property type="entry name" value="Fido"/>
</dbReference>
<dbReference type="Gene3D" id="1.10.3290.10">
    <property type="entry name" value="Fido-like domain"/>
    <property type="match status" value="1"/>
</dbReference>
<evidence type="ECO:0000259" key="1">
    <source>
        <dbReference type="PROSITE" id="PS51459"/>
    </source>
</evidence>
<sequence length="1228" mass="135766">MNDNLAIYNVANFSTTFSDPELSEKNQTTQALGISTNQPDFFKQGGFDNFHLHITEDSQFYKAHRPGKLLLTGLVQHPAFIDARATLSLPKETTFHADTNGRIHVLEQVHKQIFHSALGVRFRTVFERHDITSEIEQVAELEKELNTLKTQAQTTGGISSTSLISVAQWLRFHEIDVPQTADQAANLLDFFSIEPAKGRSNFCEVFASAAHSRYELTTEHRSTIWKVTDRLLDGNELLINHLINVISWQGAQPLPNAIQPQTYDDLQWLLSQPETRAIARHYTEALGWHDAGMDAVSNIVLGRQVLLAAIMLDLRINLDNKTSEINIAGYTLYSTANVEKSWLEVRAELESHFANKVTSNGKYIDPAAVPMIVYALLTELAPAFLVQDAPASLQVGSTAWVVLNRAVMLAEFSAAGSSQLLTYAELLKRAMIAPISHRQQLLHNAATVQPVLYWALINESIPRDSGSHFSQEAINTATTQYNDYLDELSHCANMLSTPIPSRKKLALETLKFHVPDCDFLETKILKKSRGFSGQDPLTISILDAYLSNNLANRQWHMVGKDIYTLFPQLLTLPSIIEIFHQAVDAHLKRLEEATTTVIRHALASLPQQDRGQLGVGEIGVFSLRRYVSRDPFNSQPIQPTDRGRFGVIITATLGNELHCYELNTLTGECKKNQSLAQAFRVSGLVDEIDDFIPEALIANDRGELSLNAAVDLDAYFNGKPSKNVVHQFFNVDLLSLLPRRTGSTADYRSPLLAFRSMAFKDIARFIVSEALYVTKDSLIAAGFDKTEFELRLEEDVRWADTIANIIIPFKSCIEDLESGDKDRRTSGIWGCLLDGAAVLLPFIGFAGTAANLLFKAGSLGSKISSVTRLSLKFSLSLFNPVDGIPTLLGKGAVRIAKLGGSGFELATGQLRKLTGSADAYDFVRASQLNAAAESRLALPMLEHGRFVFKDPDLLDAENVLQRLLKSNESMLANEFSNIEIKHLLENSLSDIVLRSEGAKNLKTVLPADAVDIIAKHEVQKYDLSHLHVYKDTPSALPDILSSVLDVEVKNINFMNAHQDNLLQLDLGKPPYIGVSTESTFNPGGLTDDVERAAAWIFNASGSKNDLETFKSLLREYADNSDSLSDPSVLRQIHKKAIPTPEKIYRSPTVTARYPASVSGAHLLEKHLAKLDASSEHFNKQLFGALLGYHSFADGNGRAARTVYAISELRKGRFTALSVPTENALSGLA</sequence>
<dbReference type="EMBL" id="LT629705">
    <property type="protein sequence ID" value="SDO82970.1"/>
    <property type="molecule type" value="Genomic_DNA"/>
</dbReference>
<organism evidence="2 3">
    <name type="scientific">Pseudomonas arsenicoxydans</name>
    <dbReference type="NCBI Taxonomy" id="702115"/>
    <lineage>
        <taxon>Bacteria</taxon>
        <taxon>Pseudomonadati</taxon>
        <taxon>Pseudomonadota</taxon>
        <taxon>Gammaproteobacteria</taxon>
        <taxon>Pseudomonadales</taxon>
        <taxon>Pseudomonadaceae</taxon>
        <taxon>Pseudomonas</taxon>
    </lineage>
</organism>
<accession>A0A1H0MS55</accession>
<dbReference type="InterPro" id="IPR036597">
    <property type="entry name" value="Fido-like_dom_sf"/>
</dbReference>
<evidence type="ECO:0000313" key="3">
    <source>
        <dbReference type="Proteomes" id="UP000198827"/>
    </source>
</evidence>
<feature type="domain" description="Fido" evidence="1">
    <location>
        <begin position="1124"/>
        <end position="1228"/>
    </location>
</feature>
<dbReference type="OrthoDB" id="7888920at2"/>
<reference evidence="2 3" key="1">
    <citation type="submission" date="2016-10" db="EMBL/GenBank/DDBJ databases">
        <authorList>
            <person name="de Groot N.N."/>
        </authorList>
    </citation>
    <scope>NUCLEOTIDE SEQUENCE [LARGE SCALE GENOMIC DNA]</scope>
    <source>
        <strain evidence="2 3">CECT 7543</strain>
    </source>
</reference>
<protein>
    <recommendedName>
        <fullName evidence="1">Fido domain-containing protein</fullName>
    </recommendedName>
</protein>
<dbReference type="AlphaFoldDB" id="A0A1H0MS55"/>
<dbReference type="RefSeq" id="WP_090183318.1">
    <property type="nucleotide sequence ID" value="NZ_LT629705.1"/>
</dbReference>